<comment type="caution">
    <text evidence="2">The sequence shown here is derived from an EMBL/GenBank/DDBJ whole genome shotgun (WGS) entry which is preliminary data.</text>
</comment>
<dbReference type="InterPro" id="IPR012902">
    <property type="entry name" value="N_methyl_site"/>
</dbReference>
<keyword evidence="1" id="KW-0472">Membrane</keyword>
<name>A0A7C3GSG9_9BACT</name>
<keyword evidence="1" id="KW-0812">Transmembrane</keyword>
<dbReference type="Proteomes" id="UP000886043">
    <property type="component" value="Unassembled WGS sequence"/>
</dbReference>
<feature type="transmembrane region" description="Helical" evidence="1">
    <location>
        <begin position="6"/>
        <end position="28"/>
    </location>
</feature>
<dbReference type="Pfam" id="PF07963">
    <property type="entry name" value="N_methyl"/>
    <property type="match status" value="1"/>
</dbReference>
<proteinExistence type="predicted"/>
<dbReference type="AlphaFoldDB" id="A0A7C3GSG9"/>
<dbReference type="EMBL" id="DRMH01000128">
    <property type="protein sequence ID" value="HFC98620.1"/>
    <property type="molecule type" value="Genomic_DNA"/>
</dbReference>
<gene>
    <name evidence="2" type="ORF">ENJ40_09250</name>
</gene>
<evidence type="ECO:0000313" key="2">
    <source>
        <dbReference type="EMBL" id="HFC98620.1"/>
    </source>
</evidence>
<sequence length="97" mass="10992">MKRSGFTLIEVLVALVILVVAYSALLHLHALALHTLVRSENLFSGVSRLELFLAGEPVEGVKVERHTFKVKGFAIQEEIYRVSEGSETAYFRLYERK</sequence>
<accession>A0A7C3GSG9</accession>
<protein>
    <submittedName>
        <fullName evidence="2">Prepilin-type N-terminal cleavage/methylation domain-containing protein</fullName>
    </submittedName>
</protein>
<dbReference type="NCBIfam" id="TIGR02532">
    <property type="entry name" value="IV_pilin_GFxxxE"/>
    <property type="match status" value="1"/>
</dbReference>
<evidence type="ECO:0000256" key="1">
    <source>
        <dbReference type="SAM" id="Phobius"/>
    </source>
</evidence>
<keyword evidence="1" id="KW-1133">Transmembrane helix</keyword>
<reference evidence="2" key="1">
    <citation type="journal article" date="2020" name="mSystems">
        <title>Genome- and Community-Level Interaction Insights into Carbon Utilization and Element Cycling Functions of Hydrothermarchaeota in Hydrothermal Sediment.</title>
        <authorList>
            <person name="Zhou Z."/>
            <person name="Liu Y."/>
            <person name="Xu W."/>
            <person name="Pan J."/>
            <person name="Luo Z.H."/>
            <person name="Li M."/>
        </authorList>
    </citation>
    <scope>NUCLEOTIDE SEQUENCE [LARGE SCALE GENOMIC DNA]</scope>
    <source>
        <strain evidence="2">HyVt-483</strain>
    </source>
</reference>
<organism evidence="2">
    <name type="scientific">Thermosulfurimonas dismutans</name>
    <dbReference type="NCBI Taxonomy" id="999894"/>
    <lineage>
        <taxon>Bacteria</taxon>
        <taxon>Pseudomonadati</taxon>
        <taxon>Thermodesulfobacteriota</taxon>
        <taxon>Thermodesulfobacteria</taxon>
        <taxon>Thermodesulfobacteriales</taxon>
        <taxon>Thermodesulfobacteriaceae</taxon>
        <taxon>Thermosulfurimonas</taxon>
    </lineage>
</organism>